<dbReference type="EMBL" id="ARZY01000097">
    <property type="protein sequence ID" value="EWH08057.1"/>
    <property type="molecule type" value="Genomic_DNA"/>
</dbReference>
<name>W7QGK6_9ALTE</name>
<organism evidence="1 2">
    <name type="scientific">Catenovulum agarivorans DS-2</name>
    <dbReference type="NCBI Taxonomy" id="1328313"/>
    <lineage>
        <taxon>Bacteria</taxon>
        <taxon>Pseudomonadati</taxon>
        <taxon>Pseudomonadota</taxon>
        <taxon>Gammaproteobacteria</taxon>
        <taxon>Alteromonadales</taxon>
        <taxon>Alteromonadaceae</taxon>
        <taxon>Catenovulum</taxon>
    </lineage>
</organism>
<evidence type="ECO:0000313" key="1">
    <source>
        <dbReference type="EMBL" id="EWH08057.1"/>
    </source>
</evidence>
<evidence type="ECO:0000313" key="2">
    <source>
        <dbReference type="Proteomes" id="UP000019276"/>
    </source>
</evidence>
<accession>W7QGK6</accession>
<dbReference type="Proteomes" id="UP000019276">
    <property type="component" value="Unassembled WGS sequence"/>
</dbReference>
<dbReference type="STRING" id="1328313.DS2_19316"/>
<gene>
    <name evidence="1" type="ORF">DS2_19316</name>
</gene>
<comment type="caution">
    <text evidence="1">The sequence shown here is derived from an EMBL/GenBank/DDBJ whole genome shotgun (WGS) entry which is preliminary data.</text>
</comment>
<dbReference type="AlphaFoldDB" id="W7QGK6"/>
<reference evidence="1 2" key="1">
    <citation type="journal article" date="2014" name="Genome Announc.">
        <title>Draft Genome Sequence of the Agar-Degrading Bacterium Catenovulum sp. Strain DS-2, Isolated from Intestines of Haliotis diversicolor.</title>
        <authorList>
            <person name="Shan D."/>
            <person name="Li X."/>
            <person name="Gu Z."/>
            <person name="Wei G."/>
            <person name="Gao Z."/>
            <person name="Shao Z."/>
        </authorList>
    </citation>
    <scope>NUCLEOTIDE SEQUENCE [LARGE SCALE GENOMIC DNA]</scope>
    <source>
        <strain evidence="1 2">DS-2</strain>
    </source>
</reference>
<protein>
    <submittedName>
        <fullName evidence="1">Uncharacterized protein</fullName>
    </submittedName>
</protein>
<keyword evidence="2" id="KW-1185">Reference proteome</keyword>
<proteinExistence type="predicted"/>
<sequence>MRNQKHTSKSTGFKKLVRLILRQYSQAYEPDIKALVRQAKLGASYKVKVLVWKGLANHQYRVLRVVRRLRIIEAFPVVRP</sequence>